<dbReference type="RefSeq" id="WP_219499396.1">
    <property type="nucleotide sequence ID" value="NZ_JAHXDN010000001.1"/>
</dbReference>
<dbReference type="GO" id="GO:0005829">
    <property type="term" value="C:cytosol"/>
    <property type="evidence" value="ECO:0007669"/>
    <property type="project" value="TreeGrafter"/>
</dbReference>
<evidence type="ECO:0000313" key="2">
    <source>
        <dbReference type="EMBL" id="MBW4707009.1"/>
    </source>
</evidence>
<dbReference type="InterPro" id="IPR045079">
    <property type="entry name" value="Oxoprolinase-like"/>
</dbReference>
<dbReference type="GO" id="GO:0006749">
    <property type="term" value="P:glutathione metabolic process"/>
    <property type="evidence" value="ECO:0007669"/>
    <property type="project" value="TreeGrafter"/>
</dbReference>
<name>A0A9X1JZA8_9RHOB</name>
<dbReference type="PANTHER" id="PTHR11365:SF23">
    <property type="entry name" value="HYPOTHETICAL 5-OXOPROLINASE (EUROFUNG)-RELATED"/>
    <property type="match status" value="1"/>
</dbReference>
<evidence type="ECO:0000259" key="1">
    <source>
        <dbReference type="Pfam" id="PF02538"/>
    </source>
</evidence>
<dbReference type="AlphaFoldDB" id="A0A9X1JZA8"/>
<gene>
    <name evidence="2" type="ORF">KX928_04325</name>
</gene>
<dbReference type="Pfam" id="PF02538">
    <property type="entry name" value="Hydantoinase_B"/>
    <property type="match status" value="1"/>
</dbReference>
<organism evidence="2 3">
    <name type="scientific">Roseobacter insulae</name>
    <dbReference type="NCBI Taxonomy" id="2859783"/>
    <lineage>
        <taxon>Bacteria</taxon>
        <taxon>Pseudomonadati</taxon>
        <taxon>Pseudomonadota</taxon>
        <taxon>Alphaproteobacteria</taxon>
        <taxon>Rhodobacterales</taxon>
        <taxon>Roseobacteraceae</taxon>
        <taxon>Roseobacter</taxon>
    </lineage>
</organism>
<evidence type="ECO:0000313" key="3">
    <source>
        <dbReference type="Proteomes" id="UP001138661"/>
    </source>
</evidence>
<dbReference type="InterPro" id="IPR003692">
    <property type="entry name" value="Hydantoinase_B"/>
</dbReference>
<comment type="caution">
    <text evidence="2">The sequence shown here is derived from an EMBL/GenBank/DDBJ whole genome shotgun (WGS) entry which is preliminary data.</text>
</comment>
<dbReference type="GO" id="GO:0017168">
    <property type="term" value="F:5-oxoprolinase (ATP-hydrolyzing) activity"/>
    <property type="evidence" value="ECO:0007669"/>
    <property type="project" value="TreeGrafter"/>
</dbReference>
<protein>
    <submittedName>
        <fullName evidence="2">Hydantoinase B/oxoprolinase family protein</fullName>
    </submittedName>
</protein>
<reference evidence="2" key="1">
    <citation type="submission" date="2021-07" db="EMBL/GenBank/DDBJ databases">
        <title>Roseobacter insulae sp. nov., isolated from a tidal flat.</title>
        <authorList>
            <person name="Park S."/>
            <person name="Yoon J.-H."/>
        </authorList>
    </citation>
    <scope>NUCLEOTIDE SEQUENCE</scope>
    <source>
        <strain evidence="2">YSTF-M11</strain>
    </source>
</reference>
<keyword evidence="3" id="KW-1185">Reference proteome</keyword>
<accession>A0A9X1JZA8</accession>
<dbReference type="EMBL" id="JAHXDN010000001">
    <property type="protein sequence ID" value="MBW4707009.1"/>
    <property type="molecule type" value="Genomic_DNA"/>
</dbReference>
<proteinExistence type="predicted"/>
<dbReference type="PANTHER" id="PTHR11365">
    <property type="entry name" value="5-OXOPROLINASE RELATED"/>
    <property type="match status" value="1"/>
</dbReference>
<feature type="domain" description="Hydantoinase B/oxoprolinase" evidence="1">
    <location>
        <begin position="8"/>
        <end position="520"/>
    </location>
</feature>
<sequence>MSRTSITRLQVMWNRLLAVVEEQGQALIRAAFSPIVRECGDISAGIFDLEGRMLAQAVTGTPGHINTMAEAVKTLCNRFDAAEMRAGDIFMTNDPWIASGHLNDFLLMMPAILDGRVVGFTACTSHLVDLGGLGMGPEGSDIFDEGLLIPPCKLVDRGEVNALLMSIVKANSREPIANEGDIYALISSCETGAQRLVQMMREFGLTDLDTLADYIIDTSRAGTLAAIAELPAGTYRNTMVVDGYERPITLSAALTVDPEGITLDFEGTNGCSAKGINVPLNYATAYSVFALRCVIGPDIPNNAGSLEPFRVVAPKGCILNAQPPAPVAMRHTLGQMTPDLVLGCLAKVLPQKVPAEGASCMYDLPLRNAPSAALSGGNKFALELVYNGGTGARPTKDGLSATAYPSGVWGSQVETTEAAAPVIIGRRMLRPDSGGSGMFRGGLGQHIELRAAHDEDMMLFLSVERLVHAAKGRAGGGNGATGRVSFKTSGKALPGKGEVLIPAGETLIFQTPGGGGFGEPARRLRQHVMRDLEDGVITAARARLHKHDPEEPPE</sequence>
<dbReference type="Proteomes" id="UP001138661">
    <property type="component" value="Unassembled WGS sequence"/>
</dbReference>